<sequence>MTERIREVILSEFQQRPIAASTLTIQPGPHSLVGIHTNMFVDATEQVFDMELLGQNLRIVATPTEFEWFYGDGASFGPSPVPGGPLPEDRWGEQTPTSHVFTDTGDYAVSVTTYFSGEYSVNGGPTIPIDGRASVSTPAQTVSIWRSESRNVADDCIGNPSGFGC</sequence>
<evidence type="ECO:0000259" key="1">
    <source>
        <dbReference type="PROSITE" id="PS50093"/>
    </source>
</evidence>
<feature type="domain" description="PKD" evidence="1">
    <location>
        <begin position="62"/>
        <end position="112"/>
    </location>
</feature>
<reference evidence="2" key="1">
    <citation type="submission" date="2014-07" db="EMBL/GenBank/DDBJ databases">
        <authorList>
            <person name="Urmite Genomes Urmite Genomes"/>
        </authorList>
    </citation>
    <scope>NUCLEOTIDE SEQUENCE</scope>
    <source>
        <strain evidence="2">11W110_air</strain>
    </source>
</reference>
<dbReference type="EMBL" id="LN483071">
    <property type="protein sequence ID" value="CEA09193.1"/>
    <property type="molecule type" value="Genomic_DNA"/>
</dbReference>
<dbReference type="PROSITE" id="PS50093">
    <property type="entry name" value="PKD"/>
    <property type="match status" value="1"/>
</dbReference>
<organism evidence="2">
    <name type="scientific">Arthrobacter saudimassiliensis</name>
    <dbReference type="NCBI Taxonomy" id="1461584"/>
    <lineage>
        <taxon>Bacteria</taxon>
        <taxon>Bacillati</taxon>
        <taxon>Actinomycetota</taxon>
        <taxon>Actinomycetes</taxon>
        <taxon>Micrococcales</taxon>
        <taxon>Micrococcaceae</taxon>
        <taxon>Arthrobacter</taxon>
    </lineage>
</organism>
<evidence type="ECO:0000313" key="2">
    <source>
        <dbReference type="EMBL" id="CEA09193.1"/>
    </source>
</evidence>
<accession>A0A078MPP5</accession>
<dbReference type="InterPro" id="IPR000601">
    <property type="entry name" value="PKD_dom"/>
</dbReference>
<proteinExistence type="predicted"/>
<dbReference type="PATRIC" id="fig|1461584.3.peg.2532"/>
<dbReference type="AlphaFoldDB" id="A0A078MPP5"/>
<name>A0A078MPP5_9MICC</name>
<gene>
    <name evidence="2" type="ORF">BN1051_02560</name>
</gene>
<protein>
    <recommendedName>
        <fullName evidence="1">PKD domain-containing protein</fullName>
    </recommendedName>
</protein>